<evidence type="ECO:0000256" key="1">
    <source>
        <dbReference type="ARBA" id="ARBA00023015"/>
    </source>
</evidence>
<dbReference type="SMART" id="SM00342">
    <property type="entry name" value="HTH_ARAC"/>
    <property type="match status" value="1"/>
</dbReference>
<keyword evidence="5" id="KW-1185">Reference proteome</keyword>
<evidence type="ECO:0000259" key="3">
    <source>
        <dbReference type="PROSITE" id="PS01124"/>
    </source>
</evidence>
<dbReference type="Gene3D" id="2.60.120.10">
    <property type="entry name" value="Jelly Rolls"/>
    <property type="match status" value="1"/>
</dbReference>
<dbReference type="Proteomes" id="UP000199138">
    <property type="component" value="Unassembled WGS sequence"/>
</dbReference>
<dbReference type="OrthoDB" id="1266582at2"/>
<dbReference type="Gene3D" id="1.10.10.60">
    <property type="entry name" value="Homeodomain-like"/>
    <property type="match status" value="2"/>
</dbReference>
<dbReference type="SUPFAM" id="SSF51182">
    <property type="entry name" value="RmlC-like cupins"/>
    <property type="match status" value="1"/>
</dbReference>
<dbReference type="InterPro" id="IPR009057">
    <property type="entry name" value="Homeodomain-like_sf"/>
</dbReference>
<dbReference type="RefSeq" id="WP_093025287.1">
    <property type="nucleotide sequence ID" value="NZ_FPBK01000008.1"/>
</dbReference>
<dbReference type="InterPro" id="IPR011051">
    <property type="entry name" value="RmlC_Cupin_sf"/>
</dbReference>
<keyword evidence="1" id="KW-0805">Transcription regulation</keyword>
<dbReference type="PANTHER" id="PTHR11019">
    <property type="entry name" value="HTH-TYPE TRANSCRIPTIONAL REGULATOR NIMR"/>
    <property type="match status" value="1"/>
</dbReference>
<proteinExistence type="predicted"/>
<dbReference type="PANTHER" id="PTHR11019:SF199">
    <property type="entry name" value="HTH-TYPE TRANSCRIPTIONAL REGULATOR NIMR"/>
    <property type="match status" value="1"/>
</dbReference>
<dbReference type="SUPFAM" id="SSF46689">
    <property type="entry name" value="Homeodomain-like"/>
    <property type="match status" value="2"/>
</dbReference>
<name>A0A1I7HAW9_9FLAO</name>
<reference evidence="4 5" key="1">
    <citation type="submission" date="2016-10" db="EMBL/GenBank/DDBJ databases">
        <authorList>
            <person name="de Groot N.N."/>
        </authorList>
    </citation>
    <scope>NUCLEOTIDE SEQUENCE [LARGE SCALE GENOMIC DNA]</scope>
    <source>
        <strain evidence="4 5">CGMCC 1.12333</strain>
    </source>
</reference>
<keyword evidence="4" id="KW-0238">DNA-binding</keyword>
<dbReference type="InterPro" id="IPR014710">
    <property type="entry name" value="RmlC-like_jellyroll"/>
</dbReference>
<gene>
    <name evidence="4" type="ORF">SAMN05216480_10857</name>
</gene>
<dbReference type="GO" id="GO:0003700">
    <property type="term" value="F:DNA-binding transcription factor activity"/>
    <property type="evidence" value="ECO:0007669"/>
    <property type="project" value="InterPro"/>
</dbReference>
<dbReference type="STRING" id="1224947.SAMN05216480_10857"/>
<dbReference type="Pfam" id="PF12833">
    <property type="entry name" value="HTH_18"/>
    <property type="match status" value="1"/>
</dbReference>
<organism evidence="4 5">
    <name type="scientific">Pustulibacterium marinum</name>
    <dbReference type="NCBI Taxonomy" id="1224947"/>
    <lineage>
        <taxon>Bacteria</taxon>
        <taxon>Pseudomonadati</taxon>
        <taxon>Bacteroidota</taxon>
        <taxon>Flavobacteriia</taxon>
        <taxon>Flavobacteriales</taxon>
        <taxon>Flavobacteriaceae</taxon>
        <taxon>Pustulibacterium</taxon>
    </lineage>
</organism>
<keyword evidence="2" id="KW-0804">Transcription</keyword>
<dbReference type="PROSITE" id="PS01124">
    <property type="entry name" value="HTH_ARAC_FAMILY_2"/>
    <property type="match status" value="1"/>
</dbReference>
<protein>
    <submittedName>
        <fullName evidence="4">AraC-type DNA-binding protein</fullName>
    </submittedName>
</protein>
<feature type="domain" description="HTH araC/xylS-type" evidence="3">
    <location>
        <begin position="167"/>
        <end position="265"/>
    </location>
</feature>
<accession>A0A1I7HAW9</accession>
<dbReference type="GO" id="GO:0043565">
    <property type="term" value="F:sequence-specific DNA binding"/>
    <property type="evidence" value="ECO:0007669"/>
    <property type="project" value="InterPro"/>
</dbReference>
<dbReference type="InterPro" id="IPR018060">
    <property type="entry name" value="HTH_AraC"/>
</dbReference>
<evidence type="ECO:0000256" key="2">
    <source>
        <dbReference type="ARBA" id="ARBA00023163"/>
    </source>
</evidence>
<evidence type="ECO:0000313" key="4">
    <source>
        <dbReference type="EMBL" id="SFU57843.1"/>
    </source>
</evidence>
<dbReference type="EMBL" id="FPBK01000008">
    <property type="protein sequence ID" value="SFU57843.1"/>
    <property type="molecule type" value="Genomic_DNA"/>
</dbReference>
<sequence>MEISHDGVRFLNDVDTQEESIYVHHTKIEEKLPIHTHDKHQLSYVEGGIAFLNTPTNSYFLPARHFVWVPAGMRHNVELRSPIIMVRNLYFPTNLFPKDHKLRKMGIYPVTDLIMEMILYTEKWRGGFTKESSEKYEFLIALRNVLMAVSRIPLPVALPTTKNASLQAILKHIHLKLDGNLKLDLVAKEFGMSSRSLSRLFREEMDISFLQYVKLTRVIRTMEMLLETDMSVSEIAYACGYSNVASLSNVFEQMVHMRPIEFRKRNLKREAY</sequence>
<dbReference type="AlphaFoldDB" id="A0A1I7HAW9"/>
<evidence type="ECO:0000313" key="5">
    <source>
        <dbReference type="Proteomes" id="UP000199138"/>
    </source>
</evidence>